<keyword evidence="2" id="KW-0812">Transmembrane</keyword>
<dbReference type="CDD" id="cd05237">
    <property type="entry name" value="UDP_invert_4-6DH_SDR_e"/>
    <property type="match status" value="1"/>
</dbReference>
<evidence type="ECO:0000313" key="5">
    <source>
        <dbReference type="EMBL" id="TDR36482.1"/>
    </source>
</evidence>
<dbReference type="PANTHER" id="PTHR43318">
    <property type="entry name" value="UDP-N-ACETYLGLUCOSAMINE 4,6-DEHYDRATASE"/>
    <property type="match status" value="1"/>
</dbReference>
<dbReference type="RefSeq" id="WP_063608035.1">
    <property type="nucleotide sequence ID" value="NZ_KK073878.1"/>
</dbReference>
<evidence type="ECO:0000256" key="1">
    <source>
        <dbReference type="ARBA" id="ARBA00007430"/>
    </source>
</evidence>
<sequence length="666" mass="73644">MKFRDLVRRARILRVAGTALDAFTAFAAFILSYVTAYGERFMFAVPGLEEKALAFVAIFICFYWLFSANRASWRYFSIPDMVTIVKVVSASVIAYTIAAFLMTRGSNVPRSVPVLTLIYLVAGLSFSRTAYRLLMERSFFSMAWTRPSTPANAMRHVLLYGLTDNAESFIRANRRGAAGEFNILGILDDGVLNQARIVQGVKVVGSFEDLELLVERFKVRGTPISELIDTEEAPSRQHLAEVVQLATRLGIRVSRIPDFTETAQLTGQSLLQPKPIDLSDLLGRPEIAADLASVARLINGRVVLVTGAGGSIGSELCRQIAEYGPAQLVLADASELHLYKLDMELRESCPQIRIEANLVDVRDNTRVEAVFARFRPNLVFHAAALKHVPIVEENPVEGIKTNLLGTRNVAEAAVRFGACNFVLISTDKAVKPTNVMGASKRAAEAYCQSLDMASQTTLFTTVRFGNVLGSNGSVVPRFEKQIAEGGPVTVTHPEITRFFMSIPEAVCLVLNAAAAYAGRKRGDIVVLDMGKPVRIVDLAERMIQLAGLRPYIDIDIVFTGLRPGEKLHEELFDSTEVLQRAPEMPYFAASPRVIDKEVLHKTILFLEQAVEHEDRERAVELLRHIVPEFRPGAVLARDDDDYDPEAMVIRIDRKAKNRPSGPKPVA</sequence>
<dbReference type="Proteomes" id="UP000294958">
    <property type="component" value="Unassembled WGS sequence"/>
</dbReference>
<reference evidence="5 7" key="2">
    <citation type="submission" date="2019-03" db="EMBL/GenBank/DDBJ databases">
        <title>Genomic Encyclopedia of Type Strains, Phase IV (KMG-IV): sequencing the most valuable type-strain genomes for metagenomic binning, comparative biology and taxonomic classification.</title>
        <authorList>
            <person name="Goeker M."/>
        </authorList>
    </citation>
    <scope>NUCLEOTIDE SEQUENCE [LARGE SCALE GENOMIC DNA]</scope>
    <source>
        <strain evidence="5 7">DSM 11603</strain>
    </source>
</reference>
<evidence type="ECO:0000313" key="6">
    <source>
        <dbReference type="Proteomes" id="UP000019849"/>
    </source>
</evidence>
<dbReference type="InterPro" id="IPR003869">
    <property type="entry name" value="Polysac_CapD-like"/>
</dbReference>
<keyword evidence="2" id="KW-0472">Membrane</keyword>
<dbReference type="EMBL" id="SNZF01000005">
    <property type="protein sequence ID" value="TDR36482.1"/>
    <property type="molecule type" value="Genomic_DNA"/>
</dbReference>
<dbReference type="STRING" id="69279.BG36_08325"/>
<evidence type="ECO:0000313" key="7">
    <source>
        <dbReference type="Proteomes" id="UP000294958"/>
    </source>
</evidence>
<comment type="similarity">
    <text evidence="1">Belongs to the polysaccharide synthase family.</text>
</comment>
<dbReference type="PANTHER" id="PTHR43318:SF1">
    <property type="entry name" value="POLYSACCHARIDE BIOSYNTHESIS PROTEIN EPSC-RELATED"/>
    <property type="match status" value="1"/>
</dbReference>
<evidence type="ECO:0000313" key="4">
    <source>
        <dbReference type="EMBL" id="EXL10148.1"/>
    </source>
</evidence>
<protein>
    <submittedName>
        <fullName evidence="4">Capsule biosynthesis protein CapD</fullName>
    </submittedName>
    <submittedName>
        <fullName evidence="5">O-antigen biosynthesis protein WbqV</fullName>
    </submittedName>
</protein>
<feature type="transmembrane region" description="Helical" evidence="2">
    <location>
        <begin position="12"/>
        <end position="32"/>
    </location>
</feature>
<name>A0A011UW90_9HYPH</name>
<evidence type="ECO:0000256" key="2">
    <source>
        <dbReference type="SAM" id="Phobius"/>
    </source>
</evidence>
<dbReference type="Pfam" id="PF02719">
    <property type="entry name" value="Polysacc_synt_2"/>
    <property type="match status" value="1"/>
</dbReference>
<dbReference type="OrthoDB" id="9803111at2"/>
<feature type="transmembrane region" description="Helical" evidence="2">
    <location>
        <begin position="81"/>
        <end position="102"/>
    </location>
</feature>
<proteinExistence type="inferred from homology"/>
<gene>
    <name evidence="4" type="ORF">BG36_08325</name>
    <name evidence="5" type="ORF">DES43_105149</name>
</gene>
<dbReference type="HOGENOM" id="CLU_013560_5_0_5"/>
<keyword evidence="7" id="KW-1185">Reference proteome</keyword>
<dbReference type="Proteomes" id="UP000019849">
    <property type="component" value="Unassembled WGS sequence"/>
</dbReference>
<dbReference type="InterPro" id="IPR036291">
    <property type="entry name" value="NAD(P)-bd_dom_sf"/>
</dbReference>
<feature type="transmembrane region" description="Helical" evidence="2">
    <location>
        <begin position="52"/>
        <end position="69"/>
    </location>
</feature>
<organism evidence="4 6">
    <name type="scientific">Aquamicrobium defluvii</name>
    <dbReference type="NCBI Taxonomy" id="69279"/>
    <lineage>
        <taxon>Bacteria</taxon>
        <taxon>Pseudomonadati</taxon>
        <taxon>Pseudomonadota</taxon>
        <taxon>Alphaproteobacteria</taxon>
        <taxon>Hyphomicrobiales</taxon>
        <taxon>Phyllobacteriaceae</taxon>
        <taxon>Aquamicrobium</taxon>
    </lineage>
</organism>
<feature type="domain" description="Polysaccharide biosynthesis protein CapD-like" evidence="3">
    <location>
        <begin position="303"/>
        <end position="583"/>
    </location>
</feature>
<reference evidence="4 6" key="1">
    <citation type="submission" date="2014-02" db="EMBL/GenBank/DDBJ databases">
        <title>Aquamicrobium defluvii Genome sequencing.</title>
        <authorList>
            <person name="Wang X."/>
        </authorList>
    </citation>
    <scope>NUCLEOTIDE SEQUENCE [LARGE SCALE GENOMIC DNA]</scope>
    <source>
        <strain evidence="4 6">W13Z1</strain>
    </source>
</reference>
<comment type="caution">
    <text evidence="4">The sequence shown here is derived from an EMBL/GenBank/DDBJ whole genome shotgun (WGS) entry which is preliminary data.</text>
</comment>
<dbReference type="EMBL" id="JENY01000002">
    <property type="protein sequence ID" value="EXL10148.1"/>
    <property type="molecule type" value="Genomic_DNA"/>
</dbReference>
<keyword evidence="2" id="KW-1133">Transmembrane helix</keyword>
<dbReference type="InterPro" id="IPR051203">
    <property type="entry name" value="Polysaccharide_Synthase-Rel"/>
</dbReference>
<dbReference type="Gene3D" id="3.40.50.720">
    <property type="entry name" value="NAD(P)-binding Rossmann-like Domain"/>
    <property type="match status" value="2"/>
</dbReference>
<dbReference type="SUPFAM" id="SSF51735">
    <property type="entry name" value="NAD(P)-binding Rossmann-fold domains"/>
    <property type="match status" value="1"/>
</dbReference>
<evidence type="ECO:0000259" key="3">
    <source>
        <dbReference type="Pfam" id="PF02719"/>
    </source>
</evidence>
<dbReference type="AlphaFoldDB" id="A0A011UW90"/>
<accession>A0A011UW90</accession>
<dbReference type="PATRIC" id="fig|69279.3.peg.571"/>
<dbReference type="eggNOG" id="COG1086">
    <property type="taxonomic scope" value="Bacteria"/>
</dbReference>